<protein>
    <submittedName>
        <fullName evidence="1">Uncharacterized protein</fullName>
    </submittedName>
</protein>
<dbReference type="Proteomes" id="UP000236642">
    <property type="component" value="Unassembled WGS sequence"/>
</dbReference>
<evidence type="ECO:0000313" key="2">
    <source>
        <dbReference type="Proteomes" id="UP000236642"/>
    </source>
</evidence>
<accession>A0A2H5Y356</accession>
<proteinExistence type="predicted"/>
<evidence type="ECO:0000313" key="1">
    <source>
        <dbReference type="EMBL" id="GBD07880.1"/>
    </source>
</evidence>
<reference evidence="2" key="1">
    <citation type="submission" date="2017-09" db="EMBL/GenBank/DDBJ databases">
        <title>Metaegenomics of thermophilic ammonia-oxidizing enrichment culture.</title>
        <authorList>
            <person name="Kato S."/>
            <person name="Suzuki K."/>
        </authorList>
    </citation>
    <scope>NUCLEOTIDE SEQUENCE [LARGE SCALE GENOMIC DNA]</scope>
</reference>
<comment type="caution">
    <text evidence="1">The sequence shown here is derived from an EMBL/GenBank/DDBJ whole genome shotgun (WGS) entry which is preliminary data.</text>
</comment>
<dbReference type="AlphaFoldDB" id="A0A2H5Y356"/>
<gene>
    <name evidence="1" type="ORF">HRbin22_00106</name>
</gene>
<dbReference type="EMBL" id="BEHY01000001">
    <property type="protein sequence ID" value="GBD07880.1"/>
    <property type="molecule type" value="Genomic_DNA"/>
</dbReference>
<name>A0A2H5Y356_9CHLR</name>
<organism evidence="1 2">
    <name type="scientific">Candidatus Thermoflexus japonica</name>
    <dbReference type="NCBI Taxonomy" id="2035417"/>
    <lineage>
        <taxon>Bacteria</taxon>
        <taxon>Bacillati</taxon>
        <taxon>Chloroflexota</taxon>
        <taxon>Thermoflexia</taxon>
        <taxon>Thermoflexales</taxon>
        <taxon>Thermoflexaceae</taxon>
        <taxon>Thermoflexus</taxon>
    </lineage>
</organism>
<sequence length="166" mass="19528">MTLWVIRGGQSGEWEDIALEQGIIVIYSKAHGLTEAVDADELRERIREAYPEKREQTIGLWTRWASHFFHEMREGDLVLLPFKRYRGFVAVGEVRGPAEEWPDLRGYQPGYFIYSRPVRWLHGRFPRDRLGNWTNRPHTTIYPVEERDAEKRVREWIASGPHGEPA</sequence>